<keyword evidence="3" id="KW-0560">Oxidoreductase</keyword>
<dbReference type="Gene3D" id="3.40.30.10">
    <property type="entry name" value="Glutaredoxin"/>
    <property type="match status" value="1"/>
</dbReference>
<dbReference type="InterPro" id="IPR012336">
    <property type="entry name" value="Thioredoxin-like_fold"/>
</dbReference>
<dbReference type="GO" id="GO:0016491">
    <property type="term" value="F:oxidoreductase activity"/>
    <property type="evidence" value="ECO:0007669"/>
    <property type="project" value="UniProtKB-KW"/>
</dbReference>
<feature type="domain" description="Thioredoxin-like fold" evidence="7">
    <location>
        <begin position="56"/>
        <end position="207"/>
    </location>
</feature>
<proteinExistence type="inferred from homology"/>
<accession>A0A6J7PV56</accession>
<comment type="similarity">
    <text evidence="1">Belongs to the thioredoxin family. DsbA subfamily.</text>
</comment>
<keyword evidence="5" id="KW-0676">Redox-active center</keyword>
<sequence>MSKQPGGDKVTRYIVIGMVVFIVAVGVIFSFVSSSSKAAPYPSIVSKSEGYGIVFNGDLKNVPKVDIWEDMQCPYCGRFEGVNGPYIQKLIKEKKATIVFHVLSFAGPESVLAANAVACSADEGKFLQYHEYLYANQSPTENSGKWSTEGLLSAGSEVGLTSSTFKSCVADGTYGQWVKNVADDGAAKNINATPTVFKDGQKLDGNVVFFDPVAFAKAIEG</sequence>
<dbReference type="SUPFAM" id="SSF52833">
    <property type="entry name" value="Thioredoxin-like"/>
    <property type="match status" value="1"/>
</dbReference>
<evidence type="ECO:0000313" key="8">
    <source>
        <dbReference type="EMBL" id="CAB4783016.1"/>
    </source>
</evidence>
<keyword evidence="6" id="KW-1133">Transmembrane helix</keyword>
<dbReference type="EMBL" id="CAFBPP010000002">
    <property type="protein sequence ID" value="CAB5009207.1"/>
    <property type="molecule type" value="Genomic_DNA"/>
</dbReference>
<dbReference type="EMBL" id="CAFBOP010000002">
    <property type="protein sequence ID" value="CAB4976201.1"/>
    <property type="molecule type" value="Genomic_DNA"/>
</dbReference>
<dbReference type="EMBL" id="CAFAAC010000016">
    <property type="protein sequence ID" value="CAB4783016.1"/>
    <property type="molecule type" value="Genomic_DNA"/>
</dbReference>
<evidence type="ECO:0000256" key="5">
    <source>
        <dbReference type="ARBA" id="ARBA00023284"/>
    </source>
</evidence>
<evidence type="ECO:0000256" key="4">
    <source>
        <dbReference type="ARBA" id="ARBA00023157"/>
    </source>
</evidence>
<dbReference type="AlphaFoldDB" id="A0A6J7PV56"/>
<evidence type="ECO:0000259" key="7">
    <source>
        <dbReference type="Pfam" id="PF13462"/>
    </source>
</evidence>
<dbReference type="EMBL" id="CAFBMN010000002">
    <property type="protein sequence ID" value="CAB4894087.1"/>
    <property type="molecule type" value="Genomic_DNA"/>
</dbReference>
<dbReference type="Pfam" id="PF13462">
    <property type="entry name" value="Thioredoxin_4"/>
    <property type="match status" value="1"/>
</dbReference>
<protein>
    <submittedName>
        <fullName evidence="11">Unannotated protein</fullName>
    </submittedName>
</protein>
<evidence type="ECO:0000256" key="3">
    <source>
        <dbReference type="ARBA" id="ARBA00023002"/>
    </source>
</evidence>
<name>A0A6J7PV56_9ZZZZ</name>
<gene>
    <name evidence="8" type="ORF">UFOPK2967_00428</name>
    <name evidence="9" type="ORF">UFOPK3587_00090</name>
    <name evidence="10" type="ORF">UFOPK3984_00096</name>
    <name evidence="11" type="ORF">UFOPK4114_00150</name>
</gene>
<dbReference type="InterPro" id="IPR036249">
    <property type="entry name" value="Thioredoxin-like_sf"/>
</dbReference>
<keyword evidence="6" id="KW-0472">Membrane</keyword>
<keyword evidence="4" id="KW-1015">Disulfide bond</keyword>
<dbReference type="PANTHER" id="PTHR13887:SF14">
    <property type="entry name" value="DISULFIDE BOND FORMATION PROTEIN D"/>
    <property type="match status" value="1"/>
</dbReference>
<keyword evidence="6" id="KW-0812">Transmembrane</keyword>
<evidence type="ECO:0000256" key="2">
    <source>
        <dbReference type="ARBA" id="ARBA00022729"/>
    </source>
</evidence>
<dbReference type="PANTHER" id="PTHR13887">
    <property type="entry name" value="GLUTATHIONE S-TRANSFERASE KAPPA"/>
    <property type="match status" value="1"/>
</dbReference>
<keyword evidence="2" id="KW-0732">Signal</keyword>
<feature type="transmembrane region" description="Helical" evidence="6">
    <location>
        <begin position="12"/>
        <end position="32"/>
    </location>
</feature>
<evidence type="ECO:0000313" key="10">
    <source>
        <dbReference type="EMBL" id="CAB4976201.1"/>
    </source>
</evidence>
<evidence type="ECO:0000313" key="9">
    <source>
        <dbReference type="EMBL" id="CAB4894087.1"/>
    </source>
</evidence>
<evidence type="ECO:0000313" key="11">
    <source>
        <dbReference type="EMBL" id="CAB5009207.1"/>
    </source>
</evidence>
<evidence type="ECO:0000256" key="1">
    <source>
        <dbReference type="ARBA" id="ARBA00005791"/>
    </source>
</evidence>
<evidence type="ECO:0000256" key="6">
    <source>
        <dbReference type="SAM" id="Phobius"/>
    </source>
</evidence>
<reference evidence="11" key="1">
    <citation type="submission" date="2020-05" db="EMBL/GenBank/DDBJ databases">
        <authorList>
            <person name="Chiriac C."/>
            <person name="Salcher M."/>
            <person name="Ghai R."/>
            <person name="Kavagutti S V."/>
        </authorList>
    </citation>
    <scope>NUCLEOTIDE SEQUENCE</scope>
</reference>
<organism evidence="11">
    <name type="scientific">freshwater metagenome</name>
    <dbReference type="NCBI Taxonomy" id="449393"/>
    <lineage>
        <taxon>unclassified sequences</taxon>
        <taxon>metagenomes</taxon>
        <taxon>ecological metagenomes</taxon>
    </lineage>
</organism>